<proteinExistence type="predicted"/>
<reference evidence="2 3" key="1">
    <citation type="journal article" date="2017" name="Nature">
        <title>The Apostasia genome and the evolution of orchids.</title>
        <authorList>
            <person name="Zhang G.Q."/>
            <person name="Liu K.W."/>
            <person name="Li Z."/>
            <person name="Lohaus R."/>
            <person name="Hsiao Y.Y."/>
            <person name="Niu S.C."/>
            <person name="Wang J.Y."/>
            <person name="Lin Y.C."/>
            <person name="Xu Q."/>
            <person name="Chen L.J."/>
            <person name="Yoshida K."/>
            <person name="Fujiwara S."/>
            <person name="Wang Z.W."/>
            <person name="Zhang Y.Q."/>
            <person name="Mitsuda N."/>
            <person name="Wang M."/>
            <person name="Liu G.H."/>
            <person name="Pecoraro L."/>
            <person name="Huang H.X."/>
            <person name="Xiao X.J."/>
            <person name="Lin M."/>
            <person name="Wu X.Y."/>
            <person name="Wu W.L."/>
            <person name="Chen Y.Y."/>
            <person name="Chang S.B."/>
            <person name="Sakamoto S."/>
            <person name="Ohme-Takagi M."/>
            <person name="Yagi M."/>
            <person name="Zeng S.J."/>
            <person name="Shen C.Y."/>
            <person name="Yeh C.M."/>
            <person name="Luo Y.B."/>
            <person name="Tsai W.C."/>
            <person name="Van de Peer Y."/>
            <person name="Liu Z.J."/>
        </authorList>
    </citation>
    <scope>NUCLEOTIDE SEQUENCE [LARGE SCALE GENOMIC DNA]</scope>
    <source>
        <strain evidence="3">cv. Shenzhen</strain>
        <tissue evidence="2">Stem</tissue>
    </source>
</reference>
<accession>A0A2I0A3B7</accession>
<keyword evidence="1" id="KW-1133">Transmembrane helix</keyword>
<sequence length="101" mass="11452">MLLENRYHVCALFIAVVALGLVTLLFFFQFPRSRWIDNVVLSISLSLYAVAEVKVFAVSQHNISIVRLTFDFIKGFTNILKMSSSLQVSPSRKSCNHSLSR</sequence>
<evidence type="ECO:0000313" key="3">
    <source>
        <dbReference type="Proteomes" id="UP000236161"/>
    </source>
</evidence>
<keyword evidence="3" id="KW-1185">Reference proteome</keyword>
<dbReference type="EMBL" id="KZ452034">
    <property type="protein sequence ID" value="PKA50044.1"/>
    <property type="molecule type" value="Genomic_DNA"/>
</dbReference>
<keyword evidence="1" id="KW-0812">Transmembrane</keyword>
<keyword evidence="1" id="KW-0472">Membrane</keyword>
<dbReference type="AlphaFoldDB" id="A0A2I0A3B7"/>
<evidence type="ECO:0000256" key="1">
    <source>
        <dbReference type="SAM" id="Phobius"/>
    </source>
</evidence>
<evidence type="ECO:0000313" key="2">
    <source>
        <dbReference type="EMBL" id="PKA50044.1"/>
    </source>
</evidence>
<gene>
    <name evidence="2" type="ORF">AXF42_Ash021303</name>
</gene>
<organism evidence="2 3">
    <name type="scientific">Apostasia shenzhenica</name>
    <dbReference type="NCBI Taxonomy" id="1088818"/>
    <lineage>
        <taxon>Eukaryota</taxon>
        <taxon>Viridiplantae</taxon>
        <taxon>Streptophyta</taxon>
        <taxon>Embryophyta</taxon>
        <taxon>Tracheophyta</taxon>
        <taxon>Spermatophyta</taxon>
        <taxon>Magnoliopsida</taxon>
        <taxon>Liliopsida</taxon>
        <taxon>Asparagales</taxon>
        <taxon>Orchidaceae</taxon>
        <taxon>Apostasioideae</taxon>
        <taxon>Apostasia</taxon>
    </lineage>
</organism>
<feature type="transmembrane region" description="Helical" evidence="1">
    <location>
        <begin position="6"/>
        <end position="28"/>
    </location>
</feature>
<dbReference type="Proteomes" id="UP000236161">
    <property type="component" value="Unassembled WGS sequence"/>
</dbReference>
<name>A0A2I0A3B7_9ASPA</name>
<protein>
    <submittedName>
        <fullName evidence="2">Uncharacterized protein</fullName>
    </submittedName>
</protein>